<evidence type="ECO:0000256" key="1">
    <source>
        <dbReference type="ARBA" id="ARBA00004123"/>
    </source>
</evidence>
<keyword evidence="4" id="KW-0158">Chromosome</keyword>
<proteinExistence type="inferred from homology"/>
<comment type="similarity">
    <text evidence="3">Belongs to the CENP-O/MCM21 family.</text>
</comment>
<evidence type="ECO:0000256" key="2">
    <source>
        <dbReference type="ARBA" id="ARBA00004584"/>
    </source>
</evidence>
<organism evidence="9 10">
    <name type="scientific">Sclerotinia borealis (strain F-4128)</name>
    <dbReference type="NCBI Taxonomy" id="1432307"/>
    <lineage>
        <taxon>Eukaryota</taxon>
        <taxon>Fungi</taxon>
        <taxon>Dikarya</taxon>
        <taxon>Ascomycota</taxon>
        <taxon>Pezizomycotina</taxon>
        <taxon>Leotiomycetes</taxon>
        <taxon>Helotiales</taxon>
        <taxon>Sclerotiniaceae</taxon>
        <taxon>Sclerotinia</taxon>
    </lineage>
</organism>
<evidence type="ECO:0000256" key="6">
    <source>
        <dbReference type="ARBA" id="ARBA00023328"/>
    </source>
</evidence>
<name>W9CEM0_SCLBF</name>
<gene>
    <name evidence="9" type="ORF">SBOR_6344</name>
</gene>
<comment type="caution">
    <text evidence="9">The sequence shown here is derived from an EMBL/GenBank/DDBJ whole genome shotgun (WGS) entry which is preliminary data.</text>
</comment>
<protein>
    <recommendedName>
        <fullName evidence="11">Cenp-O kinetochore centromere component</fullName>
    </recommendedName>
</protein>
<feature type="compositionally biased region" description="Low complexity" evidence="8">
    <location>
        <begin position="53"/>
        <end position="68"/>
    </location>
</feature>
<evidence type="ECO:0000313" key="9">
    <source>
        <dbReference type="EMBL" id="ESZ93244.1"/>
    </source>
</evidence>
<comment type="subcellular location">
    <subcellularLocation>
        <location evidence="2">Chromosome</location>
        <location evidence="2">Centromere</location>
    </subcellularLocation>
    <subcellularLocation>
        <location evidence="1">Nucleus</location>
    </subcellularLocation>
</comment>
<dbReference type="GO" id="GO:0005634">
    <property type="term" value="C:nucleus"/>
    <property type="evidence" value="ECO:0007669"/>
    <property type="project" value="UniProtKB-SubCell"/>
</dbReference>
<keyword evidence="6" id="KW-0137">Centromere</keyword>
<dbReference type="InterPro" id="IPR018464">
    <property type="entry name" value="CENP-O"/>
</dbReference>
<feature type="region of interest" description="Disordered" evidence="8">
    <location>
        <begin position="53"/>
        <end position="76"/>
    </location>
</feature>
<evidence type="ECO:0000313" key="10">
    <source>
        <dbReference type="Proteomes" id="UP000019487"/>
    </source>
</evidence>
<keyword evidence="10" id="KW-1185">Reference proteome</keyword>
<evidence type="ECO:0008006" key="11">
    <source>
        <dbReference type="Google" id="ProtNLM"/>
    </source>
</evidence>
<dbReference type="AlphaFoldDB" id="W9CEM0"/>
<keyword evidence="5" id="KW-0539">Nucleus</keyword>
<dbReference type="PANTHER" id="PTHR14582:SF1">
    <property type="entry name" value="CENTROMERE PROTEIN O"/>
    <property type="match status" value="1"/>
</dbReference>
<accession>W9CEM0</accession>
<evidence type="ECO:0000256" key="3">
    <source>
        <dbReference type="ARBA" id="ARBA00007321"/>
    </source>
</evidence>
<dbReference type="OrthoDB" id="10050372at2759"/>
<dbReference type="Proteomes" id="UP000019487">
    <property type="component" value="Unassembled WGS sequence"/>
</dbReference>
<dbReference type="EMBL" id="AYSA01000333">
    <property type="protein sequence ID" value="ESZ93244.1"/>
    <property type="molecule type" value="Genomic_DNA"/>
</dbReference>
<dbReference type="Pfam" id="PF09496">
    <property type="entry name" value="CENP-O"/>
    <property type="match status" value="1"/>
</dbReference>
<evidence type="ECO:0000256" key="4">
    <source>
        <dbReference type="ARBA" id="ARBA00022454"/>
    </source>
</evidence>
<feature type="coiled-coil region" evidence="7">
    <location>
        <begin position="14"/>
        <end position="41"/>
    </location>
</feature>
<evidence type="ECO:0000256" key="7">
    <source>
        <dbReference type="SAM" id="Coils"/>
    </source>
</evidence>
<evidence type="ECO:0000256" key="8">
    <source>
        <dbReference type="SAM" id="MobiDB-lite"/>
    </source>
</evidence>
<keyword evidence="7" id="KW-0175">Coiled coil</keyword>
<dbReference type="GO" id="GO:0031511">
    <property type="term" value="C:Mis6-Sim4 complex"/>
    <property type="evidence" value="ECO:0007669"/>
    <property type="project" value="TreeGrafter"/>
</dbReference>
<dbReference type="PANTHER" id="PTHR14582">
    <property type="entry name" value="INNER KINETOCHORE SUBUNIT MAL2"/>
    <property type="match status" value="1"/>
</dbReference>
<evidence type="ECO:0000256" key="5">
    <source>
        <dbReference type="ARBA" id="ARBA00023242"/>
    </source>
</evidence>
<dbReference type="HOGENOM" id="CLU_639616_0_0_1"/>
<sequence>MDTTEEIGPEEAAGIELDDEIASLQEQIASLKDQRRLQTATILSSQVSKSTLSNLRKSSSKTTSSQSTPPIDSDPLIASSAAQTTHNLENLYRACASITSFHVQDPDPKAVDNGHVLGLRIDLSNAGKFVRPYYIMLNKPYSGSAALRIHRHTVPSCIPLASIAAKHLPVPKVTEGIVKEKRQDLTTFVRKLRREITGYHLRISSIKHLRKGFSLDEQLNRKGKEKVREIADISAADAEAKQVRIEWVDGRIGRCVVGMNGEVVKRLEFGSLLFTNILENEVALSIRQLLSQLLSPKVFCDSRFSRQTIRQATSVSTKKKTRAWSEILSALIANDFNEYYSSHITATYSSKAERTAPGTGWNPLHAAFHHNGRALHCEKALAVEADYLSRPQLFISFRISSWLIMPCRAISKQYCFNRSWEAPITSSLS</sequence>
<reference evidence="9 10" key="1">
    <citation type="journal article" date="2014" name="Genome Announc.">
        <title>Draft genome sequence of Sclerotinia borealis, a psychrophilic plant pathogenic fungus.</title>
        <authorList>
            <person name="Mardanov A.V."/>
            <person name="Beletsky A.V."/>
            <person name="Kadnikov V.V."/>
            <person name="Ignatov A.N."/>
            <person name="Ravin N.V."/>
        </authorList>
    </citation>
    <scope>NUCLEOTIDE SEQUENCE [LARGE SCALE GENOMIC DNA]</scope>
    <source>
        <strain evidence="10">F-4157</strain>
    </source>
</reference>